<dbReference type="InterPro" id="IPR003849">
    <property type="entry name" value="Preprotein_translocase_YajC"/>
</dbReference>
<evidence type="ECO:0000256" key="4">
    <source>
        <dbReference type="ARBA" id="ARBA00022448"/>
    </source>
</evidence>
<dbReference type="AlphaFoldDB" id="A0A9X3IVJ3"/>
<evidence type="ECO:0000256" key="10">
    <source>
        <dbReference type="ARBA" id="ARBA00023136"/>
    </source>
</evidence>
<dbReference type="PANTHER" id="PTHR33909:SF1">
    <property type="entry name" value="SEC TRANSLOCON ACCESSORY COMPLEX SUBUNIT YAJC"/>
    <property type="match status" value="1"/>
</dbReference>
<comment type="similarity">
    <text evidence="2">Belongs to the YajC family.</text>
</comment>
<feature type="transmembrane region" description="Helical" evidence="11">
    <location>
        <begin position="30"/>
        <end position="48"/>
    </location>
</feature>
<evidence type="ECO:0000313" key="12">
    <source>
        <dbReference type="EMBL" id="MCY1006342.1"/>
    </source>
</evidence>
<proteinExistence type="inferred from homology"/>
<dbReference type="Pfam" id="PF02699">
    <property type="entry name" value="YajC"/>
    <property type="match status" value="1"/>
</dbReference>
<gene>
    <name evidence="12" type="primary">yajC</name>
    <name evidence="12" type="ORF">OV079_12375</name>
</gene>
<evidence type="ECO:0000256" key="7">
    <source>
        <dbReference type="ARBA" id="ARBA00022927"/>
    </source>
</evidence>
<evidence type="ECO:0000256" key="2">
    <source>
        <dbReference type="ARBA" id="ARBA00006742"/>
    </source>
</evidence>
<dbReference type="EMBL" id="JAPNKE010000002">
    <property type="protein sequence ID" value="MCY1006342.1"/>
    <property type="molecule type" value="Genomic_DNA"/>
</dbReference>
<dbReference type="PRINTS" id="PR01853">
    <property type="entry name" value="YAJCTRNLCASE"/>
</dbReference>
<evidence type="ECO:0000256" key="11">
    <source>
        <dbReference type="SAM" id="Phobius"/>
    </source>
</evidence>
<dbReference type="Proteomes" id="UP001150924">
    <property type="component" value="Unassembled WGS sequence"/>
</dbReference>
<keyword evidence="5" id="KW-1003">Cell membrane</keyword>
<keyword evidence="10 11" id="KW-0472">Membrane</keyword>
<keyword evidence="9" id="KW-0811">Translocation</keyword>
<dbReference type="GO" id="GO:0005886">
    <property type="term" value="C:plasma membrane"/>
    <property type="evidence" value="ECO:0007669"/>
    <property type="project" value="UniProtKB-SubCell"/>
</dbReference>
<keyword evidence="7" id="KW-0653">Protein transport</keyword>
<sequence length="123" mass="13024">MDTPVRTIAMLATILAQAPAAASNPLSGFIVPILMFAAIYFILIRPMGKQEKERKARLDKLAAGDTVRLTGGIIGRISSIDGPIAMVEVAERVKLKVLRAEIGDRFDPEAAASKPEAAAAAPK</sequence>
<dbReference type="SMART" id="SM01323">
    <property type="entry name" value="YajC"/>
    <property type="match status" value="1"/>
</dbReference>
<evidence type="ECO:0000256" key="9">
    <source>
        <dbReference type="ARBA" id="ARBA00023010"/>
    </source>
</evidence>
<organism evidence="12 13">
    <name type="scientific">Nannocystis pusilla</name>
    <dbReference type="NCBI Taxonomy" id="889268"/>
    <lineage>
        <taxon>Bacteria</taxon>
        <taxon>Pseudomonadati</taxon>
        <taxon>Myxococcota</taxon>
        <taxon>Polyangia</taxon>
        <taxon>Nannocystales</taxon>
        <taxon>Nannocystaceae</taxon>
        <taxon>Nannocystis</taxon>
    </lineage>
</organism>
<protein>
    <recommendedName>
        <fullName evidence="3">Sec translocon accessory complex subunit YajC</fullName>
    </recommendedName>
</protein>
<reference evidence="12" key="1">
    <citation type="submission" date="2022-11" db="EMBL/GenBank/DDBJ databases">
        <title>Minimal conservation of predation-associated metabolite biosynthetic gene clusters underscores biosynthetic potential of Myxococcota including descriptions for ten novel species: Archangium lansinium sp. nov., Myxococcus landrumus sp. nov., Nannocystis bai.</title>
        <authorList>
            <person name="Ahearne A."/>
            <person name="Stevens C."/>
            <person name="Phillips K."/>
        </authorList>
    </citation>
    <scope>NUCLEOTIDE SEQUENCE</scope>
    <source>
        <strain evidence="12">Na p29</strain>
    </source>
</reference>
<dbReference type="GO" id="GO:0015031">
    <property type="term" value="P:protein transport"/>
    <property type="evidence" value="ECO:0007669"/>
    <property type="project" value="UniProtKB-KW"/>
</dbReference>
<accession>A0A9X3IVJ3</accession>
<dbReference type="PANTHER" id="PTHR33909">
    <property type="entry name" value="SEC TRANSLOCON ACCESSORY COMPLEX SUBUNIT YAJC"/>
    <property type="match status" value="1"/>
</dbReference>
<evidence type="ECO:0000313" key="13">
    <source>
        <dbReference type="Proteomes" id="UP001150924"/>
    </source>
</evidence>
<keyword evidence="13" id="KW-1185">Reference proteome</keyword>
<dbReference type="RefSeq" id="WP_267768485.1">
    <property type="nucleotide sequence ID" value="NZ_JAPNKE010000002.1"/>
</dbReference>
<name>A0A9X3IVJ3_9BACT</name>
<keyword evidence="6 11" id="KW-0812">Transmembrane</keyword>
<keyword evidence="8 11" id="KW-1133">Transmembrane helix</keyword>
<evidence type="ECO:0000256" key="8">
    <source>
        <dbReference type="ARBA" id="ARBA00022989"/>
    </source>
</evidence>
<evidence type="ECO:0000256" key="3">
    <source>
        <dbReference type="ARBA" id="ARBA00014962"/>
    </source>
</evidence>
<comment type="caution">
    <text evidence="12">The sequence shown here is derived from an EMBL/GenBank/DDBJ whole genome shotgun (WGS) entry which is preliminary data.</text>
</comment>
<evidence type="ECO:0000256" key="5">
    <source>
        <dbReference type="ARBA" id="ARBA00022475"/>
    </source>
</evidence>
<dbReference type="NCBIfam" id="TIGR00739">
    <property type="entry name" value="yajC"/>
    <property type="match status" value="1"/>
</dbReference>
<evidence type="ECO:0000256" key="1">
    <source>
        <dbReference type="ARBA" id="ARBA00004162"/>
    </source>
</evidence>
<keyword evidence="4" id="KW-0813">Transport</keyword>
<evidence type="ECO:0000256" key="6">
    <source>
        <dbReference type="ARBA" id="ARBA00022692"/>
    </source>
</evidence>
<comment type="subcellular location">
    <subcellularLocation>
        <location evidence="1">Cell membrane</location>
        <topology evidence="1">Single-pass membrane protein</topology>
    </subcellularLocation>
</comment>